<keyword evidence="8 10" id="KW-0472">Membrane</keyword>
<evidence type="ECO:0000256" key="6">
    <source>
        <dbReference type="ARBA" id="ARBA00022801"/>
    </source>
</evidence>
<evidence type="ECO:0000256" key="10">
    <source>
        <dbReference type="SAM" id="Phobius"/>
    </source>
</evidence>
<dbReference type="SMART" id="SM00052">
    <property type="entry name" value="EAL"/>
    <property type="match status" value="1"/>
</dbReference>
<evidence type="ECO:0000256" key="4">
    <source>
        <dbReference type="ARBA" id="ARBA00022636"/>
    </source>
</evidence>
<dbReference type="Gene3D" id="3.20.20.450">
    <property type="entry name" value="EAL domain"/>
    <property type="match status" value="1"/>
</dbReference>
<evidence type="ECO:0000256" key="7">
    <source>
        <dbReference type="ARBA" id="ARBA00022989"/>
    </source>
</evidence>
<dbReference type="PANTHER" id="PTHR33121">
    <property type="entry name" value="CYCLIC DI-GMP PHOSPHODIESTERASE PDEF"/>
    <property type="match status" value="1"/>
</dbReference>
<evidence type="ECO:0000256" key="8">
    <source>
        <dbReference type="ARBA" id="ARBA00023136"/>
    </source>
</evidence>
<evidence type="ECO:0000256" key="2">
    <source>
        <dbReference type="ARBA" id="ARBA00012282"/>
    </source>
</evidence>
<gene>
    <name evidence="12" type="ORF">RSA13_11630</name>
</gene>
<dbReference type="Proteomes" id="UP000072520">
    <property type="component" value="Unassembled WGS sequence"/>
</dbReference>
<evidence type="ECO:0000256" key="1">
    <source>
        <dbReference type="ARBA" id="ARBA00004651"/>
    </source>
</evidence>
<keyword evidence="7 10" id="KW-1133">Transmembrane helix</keyword>
<dbReference type="PROSITE" id="PS50883">
    <property type="entry name" value="EAL"/>
    <property type="match status" value="1"/>
</dbReference>
<dbReference type="EMBL" id="LDSI01000016">
    <property type="protein sequence ID" value="KTS97158.1"/>
    <property type="molecule type" value="Genomic_DNA"/>
</dbReference>
<sequence length="525" mass="58738">MPLSRALIRQATYPRRIAWKSAIVGSLFFLLLTSVLLIQTQHHRKQQHKQLLIDSSTDFQHSVNALISDTLIPLLPLVKSECYIVNHELTARAAFAGDIRAIILVKDGNAFCSSATGSFFQPLSALSPRTDPTRERDIRLLPGTPMQPTKPALAIWIKQPGTQQSGLFVTLNVSLSPYQLKASSHPEITGIALLAHNTALTSWQPTLVRNHLIPSPLMQTPMDGLPFQFALYGSTLSASDYQTIMLISLLFALIVSGMSWVLLSRVRRPGKEITMGIRRGEFHVEYQPIITAADRQSYGIEALLRWTHPSGEAISPDIFISYAEAQNQIIPLTRHLFELVARDAHLLRHTLPKGTCISLNISPLHLGACSFRDDVLYWQDSMPHDHFQYVFEITERAVVENSNAAALFNWLHQRGIKIAVDDFGTGHSALIYLEKYAFDYLKIDRGFVQSIGTETITSPVLDTVLQLSKKLNLMSVAEGVETDEQASWLINRGVTHLQGYLFSRPLPPEQVKAFFLRQTSQSISL</sequence>
<comment type="caution">
    <text evidence="12">The sequence shown here is derived from an EMBL/GenBank/DDBJ whole genome shotgun (WGS) entry which is preliminary data.</text>
</comment>
<dbReference type="PANTHER" id="PTHR33121:SF73">
    <property type="entry name" value="CYCLIC DI-GMP PHOSPHODIESTERASE PDEN-RELATED"/>
    <property type="match status" value="1"/>
</dbReference>
<keyword evidence="3" id="KW-1003">Cell membrane</keyword>
<organism evidence="12 13">
    <name type="scientific">Pantoea stewartii</name>
    <dbReference type="NCBI Taxonomy" id="66269"/>
    <lineage>
        <taxon>Bacteria</taxon>
        <taxon>Pseudomonadati</taxon>
        <taxon>Pseudomonadota</taxon>
        <taxon>Gammaproteobacteria</taxon>
        <taxon>Enterobacterales</taxon>
        <taxon>Erwiniaceae</taxon>
        <taxon>Pantoea</taxon>
    </lineage>
</organism>
<keyword evidence="4" id="KW-0973">c-di-GMP</keyword>
<evidence type="ECO:0000256" key="5">
    <source>
        <dbReference type="ARBA" id="ARBA00022692"/>
    </source>
</evidence>
<name>A0AB34VEV8_9GAMM</name>
<dbReference type="NCBIfam" id="NF007839">
    <property type="entry name" value="PRK10551.1"/>
    <property type="match status" value="1"/>
</dbReference>
<dbReference type="Pfam" id="PF12792">
    <property type="entry name" value="CSS-motif"/>
    <property type="match status" value="1"/>
</dbReference>
<dbReference type="GO" id="GO:0005886">
    <property type="term" value="C:plasma membrane"/>
    <property type="evidence" value="ECO:0007669"/>
    <property type="project" value="UniProtKB-SubCell"/>
</dbReference>
<protein>
    <recommendedName>
        <fullName evidence="2">cyclic-guanylate-specific phosphodiesterase</fullName>
        <ecNumber evidence="2">3.1.4.52</ecNumber>
    </recommendedName>
</protein>
<reference evidence="12 13" key="1">
    <citation type="journal article" date="2016" name="Front. Microbiol.">
        <title>Genomic Resource of Rice Seed Associated Bacteria.</title>
        <authorList>
            <person name="Midha S."/>
            <person name="Bansal K."/>
            <person name="Sharma S."/>
            <person name="Kumar N."/>
            <person name="Patil P.P."/>
            <person name="Chaudhry V."/>
            <person name="Patil P.B."/>
        </authorList>
    </citation>
    <scope>NUCLEOTIDE SEQUENCE [LARGE SCALE GENOMIC DNA]</scope>
    <source>
        <strain evidence="12 13">RSA13</strain>
    </source>
</reference>
<evidence type="ECO:0000259" key="11">
    <source>
        <dbReference type="PROSITE" id="PS50883"/>
    </source>
</evidence>
<evidence type="ECO:0000313" key="13">
    <source>
        <dbReference type="Proteomes" id="UP000072520"/>
    </source>
</evidence>
<proteinExistence type="predicted"/>
<feature type="domain" description="EAL" evidence="11">
    <location>
        <begin position="266"/>
        <end position="519"/>
    </location>
</feature>
<dbReference type="CDD" id="cd01948">
    <property type="entry name" value="EAL"/>
    <property type="match status" value="1"/>
</dbReference>
<dbReference type="InterPro" id="IPR001633">
    <property type="entry name" value="EAL_dom"/>
</dbReference>
<dbReference type="EC" id="3.1.4.52" evidence="2"/>
<dbReference type="InterPro" id="IPR035919">
    <property type="entry name" value="EAL_sf"/>
</dbReference>
<dbReference type="SUPFAM" id="SSF141868">
    <property type="entry name" value="EAL domain-like"/>
    <property type="match status" value="1"/>
</dbReference>
<comment type="catalytic activity">
    <reaction evidence="9">
        <text>3',3'-c-di-GMP + H2O = 5'-phosphoguanylyl(3'-&gt;5')guanosine + H(+)</text>
        <dbReference type="Rhea" id="RHEA:24902"/>
        <dbReference type="ChEBI" id="CHEBI:15377"/>
        <dbReference type="ChEBI" id="CHEBI:15378"/>
        <dbReference type="ChEBI" id="CHEBI:58754"/>
        <dbReference type="ChEBI" id="CHEBI:58805"/>
        <dbReference type="EC" id="3.1.4.52"/>
    </reaction>
</comment>
<dbReference type="GO" id="GO:0071111">
    <property type="term" value="F:cyclic-guanylate-specific phosphodiesterase activity"/>
    <property type="evidence" value="ECO:0007669"/>
    <property type="project" value="UniProtKB-EC"/>
</dbReference>
<keyword evidence="5 10" id="KW-0812">Transmembrane</keyword>
<accession>A0AB34VEV8</accession>
<keyword evidence="6" id="KW-0378">Hydrolase</keyword>
<evidence type="ECO:0000256" key="3">
    <source>
        <dbReference type="ARBA" id="ARBA00022475"/>
    </source>
</evidence>
<dbReference type="InterPro" id="IPR050706">
    <property type="entry name" value="Cyclic-di-GMP_PDE-like"/>
</dbReference>
<dbReference type="AlphaFoldDB" id="A0AB34VEV8"/>
<dbReference type="RefSeq" id="WP_033740578.1">
    <property type="nucleotide sequence ID" value="NZ_CP049115.1"/>
</dbReference>
<comment type="subcellular location">
    <subcellularLocation>
        <location evidence="1">Cell membrane</location>
        <topology evidence="1">Multi-pass membrane protein</topology>
    </subcellularLocation>
</comment>
<dbReference type="InterPro" id="IPR024744">
    <property type="entry name" value="CSS-motif_dom"/>
</dbReference>
<dbReference type="GeneID" id="61251867"/>
<evidence type="ECO:0000313" key="12">
    <source>
        <dbReference type="EMBL" id="KTS97158.1"/>
    </source>
</evidence>
<evidence type="ECO:0000256" key="9">
    <source>
        <dbReference type="ARBA" id="ARBA00034290"/>
    </source>
</evidence>
<feature type="transmembrane region" description="Helical" evidence="10">
    <location>
        <begin position="244"/>
        <end position="263"/>
    </location>
</feature>
<dbReference type="Pfam" id="PF00563">
    <property type="entry name" value="EAL"/>
    <property type="match status" value="1"/>
</dbReference>